<comment type="similarity">
    <text evidence="3">Belongs to the FliH family.</text>
</comment>
<dbReference type="GO" id="GO:0044781">
    <property type="term" value="P:bacterial-type flagellum organization"/>
    <property type="evidence" value="ECO:0007669"/>
    <property type="project" value="UniProtKB-KW"/>
</dbReference>
<accession>A0A498CFF3</accession>
<keyword evidence="5" id="KW-0813">Transport</keyword>
<dbReference type="RefSeq" id="WP_121441452.1">
    <property type="nucleotide sequence ID" value="NZ_RCDA01000001.1"/>
</dbReference>
<evidence type="ECO:0000259" key="12">
    <source>
        <dbReference type="Pfam" id="PF02108"/>
    </source>
</evidence>
<dbReference type="InterPro" id="IPR000563">
    <property type="entry name" value="Flag_FliH"/>
</dbReference>
<keyword evidence="13" id="KW-0282">Flagellum</keyword>
<evidence type="ECO:0000256" key="4">
    <source>
        <dbReference type="ARBA" id="ARBA00016507"/>
    </source>
</evidence>
<keyword evidence="6" id="KW-0963">Cytoplasm</keyword>
<keyword evidence="7" id="KW-1005">Bacterial flagellum biogenesis</keyword>
<feature type="region of interest" description="Disordered" evidence="11">
    <location>
        <begin position="1"/>
        <end position="98"/>
    </location>
</feature>
<evidence type="ECO:0000256" key="3">
    <source>
        <dbReference type="ARBA" id="ARBA00006602"/>
    </source>
</evidence>
<feature type="region of interest" description="Disordered" evidence="11">
    <location>
        <begin position="288"/>
        <end position="307"/>
    </location>
</feature>
<sequence>MSGKARNGAAGGGPSGDSARPHVRIIPAEAAGETFARWGKEAAGGRQSRPPEEKPAPPRSAAGKAPADEQASGDRAAEREYAGFRKPKRVEAPRMPTAADIEALQQQAWEEGYRAGEQAGQEAGHAEGLKRGEAAGREAGYQAGYRAGEKEVKKLARRMDQLVRQLDRPLEQMDEEVEQALTELAVHLARQIIYRELRLQPGEIVRVIREAVGLLPVGARNVEVHLHPDDARFLRETLSADGDTEQAWQLVEDPAISRGGCRVSTQTSHIDATLEHRLAQLAQQVLGNGRGQAAGDDDTAREGEQDG</sequence>
<gene>
    <name evidence="13" type="ORF">DFR31_0924</name>
</gene>
<evidence type="ECO:0000256" key="7">
    <source>
        <dbReference type="ARBA" id="ARBA00022795"/>
    </source>
</evidence>
<keyword evidence="8" id="KW-0653">Protein transport</keyword>
<evidence type="ECO:0000256" key="6">
    <source>
        <dbReference type="ARBA" id="ARBA00022490"/>
    </source>
</evidence>
<dbReference type="PRINTS" id="PR01003">
    <property type="entry name" value="FLGFLIH"/>
</dbReference>
<comment type="caution">
    <text evidence="13">The sequence shown here is derived from an EMBL/GenBank/DDBJ whole genome shotgun (WGS) entry which is preliminary data.</text>
</comment>
<keyword evidence="13" id="KW-0969">Cilium</keyword>
<evidence type="ECO:0000256" key="1">
    <source>
        <dbReference type="ARBA" id="ARBA00003041"/>
    </source>
</evidence>
<dbReference type="OrthoDB" id="6196089at2"/>
<dbReference type="Pfam" id="PF02108">
    <property type="entry name" value="FliH"/>
    <property type="match status" value="1"/>
</dbReference>
<dbReference type="EMBL" id="RCDA01000001">
    <property type="protein sequence ID" value="RLK51011.1"/>
    <property type="molecule type" value="Genomic_DNA"/>
</dbReference>
<reference evidence="13 14" key="1">
    <citation type="submission" date="2018-10" db="EMBL/GenBank/DDBJ databases">
        <title>Genomic Encyclopedia of Type Strains, Phase IV (KMG-IV): sequencing the most valuable type-strain genomes for metagenomic binning, comparative biology and taxonomic classification.</title>
        <authorList>
            <person name="Goeker M."/>
        </authorList>
    </citation>
    <scope>NUCLEOTIDE SEQUENCE [LARGE SCALE GENOMIC DNA]</scope>
    <source>
        <strain evidence="13 14">DSM 12769</strain>
    </source>
</reference>
<feature type="compositionally biased region" description="Basic and acidic residues" evidence="11">
    <location>
        <begin position="298"/>
        <end position="307"/>
    </location>
</feature>
<dbReference type="AlphaFoldDB" id="A0A498CFF3"/>
<evidence type="ECO:0000256" key="2">
    <source>
        <dbReference type="ARBA" id="ARBA00004496"/>
    </source>
</evidence>
<keyword evidence="14" id="KW-1185">Reference proteome</keyword>
<evidence type="ECO:0000256" key="9">
    <source>
        <dbReference type="ARBA" id="ARBA00023225"/>
    </source>
</evidence>
<dbReference type="GO" id="GO:0015031">
    <property type="term" value="P:protein transport"/>
    <property type="evidence" value="ECO:0007669"/>
    <property type="project" value="UniProtKB-KW"/>
</dbReference>
<dbReference type="PANTHER" id="PTHR34982:SF1">
    <property type="entry name" value="FLAGELLAR ASSEMBLY PROTEIN FLIH"/>
    <property type="match status" value="1"/>
</dbReference>
<organism evidence="13 14">
    <name type="scientific">Alkalispirillum mobile</name>
    <dbReference type="NCBI Taxonomy" id="85925"/>
    <lineage>
        <taxon>Bacteria</taxon>
        <taxon>Pseudomonadati</taxon>
        <taxon>Pseudomonadota</taxon>
        <taxon>Gammaproteobacteria</taxon>
        <taxon>Chromatiales</taxon>
        <taxon>Ectothiorhodospiraceae</taxon>
        <taxon>Alkalispirillum</taxon>
    </lineage>
</organism>
<evidence type="ECO:0000313" key="13">
    <source>
        <dbReference type="EMBL" id="RLK51011.1"/>
    </source>
</evidence>
<dbReference type="GO" id="GO:0003774">
    <property type="term" value="F:cytoskeletal motor activity"/>
    <property type="evidence" value="ECO:0007669"/>
    <property type="project" value="InterPro"/>
</dbReference>
<protein>
    <recommendedName>
        <fullName evidence="4">Flagellar assembly protein FliH</fullName>
    </recommendedName>
</protein>
<evidence type="ECO:0000256" key="5">
    <source>
        <dbReference type="ARBA" id="ARBA00022448"/>
    </source>
</evidence>
<dbReference type="InterPro" id="IPR051472">
    <property type="entry name" value="T3SS_Stator/FliH"/>
</dbReference>
<proteinExistence type="inferred from homology"/>
<dbReference type="GO" id="GO:0009288">
    <property type="term" value="C:bacterial-type flagellum"/>
    <property type="evidence" value="ECO:0007669"/>
    <property type="project" value="InterPro"/>
</dbReference>
<keyword evidence="13" id="KW-0966">Cell projection</keyword>
<evidence type="ECO:0000256" key="8">
    <source>
        <dbReference type="ARBA" id="ARBA00022927"/>
    </source>
</evidence>
<dbReference type="GO" id="GO:0005829">
    <property type="term" value="C:cytosol"/>
    <property type="evidence" value="ECO:0007669"/>
    <property type="project" value="TreeGrafter"/>
</dbReference>
<name>A0A498CFF3_9GAMM</name>
<evidence type="ECO:0000313" key="14">
    <source>
        <dbReference type="Proteomes" id="UP000275461"/>
    </source>
</evidence>
<dbReference type="Proteomes" id="UP000275461">
    <property type="component" value="Unassembled WGS sequence"/>
</dbReference>
<dbReference type="InterPro" id="IPR018035">
    <property type="entry name" value="Flagellar_FliH/T3SS_HrpE"/>
</dbReference>
<evidence type="ECO:0000256" key="11">
    <source>
        <dbReference type="SAM" id="MobiDB-lite"/>
    </source>
</evidence>
<dbReference type="GO" id="GO:0071973">
    <property type="term" value="P:bacterial-type flagellum-dependent cell motility"/>
    <property type="evidence" value="ECO:0007669"/>
    <property type="project" value="InterPro"/>
</dbReference>
<feature type="domain" description="Flagellar assembly protein FliH/Type III secretion system HrpE" evidence="12">
    <location>
        <begin position="155"/>
        <end position="280"/>
    </location>
</feature>
<comment type="subcellular location">
    <subcellularLocation>
        <location evidence="2">Cytoplasm</location>
    </subcellularLocation>
</comment>
<dbReference type="PANTHER" id="PTHR34982">
    <property type="entry name" value="YOP PROTEINS TRANSLOCATION PROTEIN L"/>
    <property type="match status" value="1"/>
</dbReference>
<keyword evidence="9" id="KW-1006">Bacterial flagellum protein export</keyword>
<keyword evidence="10" id="KW-0175">Coiled coil</keyword>
<feature type="coiled-coil region" evidence="10">
    <location>
        <begin position="145"/>
        <end position="190"/>
    </location>
</feature>
<comment type="function">
    <text evidence="1">Needed for flagellar regrowth and assembly.</text>
</comment>
<evidence type="ECO:0000256" key="10">
    <source>
        <dbReference type="SAM" id="Coils"/>
    </source>
</evidence>